<keyword evidence="4 12" id="KW-1003">Cell membrane</keyword>
<evidence type="ECO:0000256" key="12">
    <source>
        <dbReference type="HAMAP-Rule" id="MF_01522"/>
    </source>
</evidence>
<feature type="transmembrane region" description="Helical" evidence="12">
    <location>
        <begin position="132"/>
        <end position="150"/>
    </location>
</feature>
<feature type="transmembrane region" description="Helical" evidence="12">
    <location>
        <begin position="206"/>
        <end position="226"/>
    </location>
</feature>
<evidence type="ECO:0000313" key="15">
    <source>
        <dbReference type="EMBL" id="KFN43100.1"/>
    </source>
</evidence>
<keyword evidence="16" id="KW-1185">Reference proteome</keyword>
<dbReference type="HAMAP" id="MF_01522">
    <property type="entry name" value="Kup"/>
    <property type="match status" value="1"/>
</dbReference>
<dbReference type="PANTHER" id="PTHR30540:SF79">
    <property type="entry name" value="LOW AFFINITY POTASSIUM TRANSPORT SYSTEM PROTEIN KUP"/>
    <property type="match status" value="1"/>
</dbReference>
<keyword evidence="9 12" id="KW-1133">Transmembrane helix</keyword>
<evidence type="ECO:0000256" key="8">
    <source>
        <dbReference type="ARBA" id="ARBA00022958"/>
    </source>
</evidence>
<feature type="transmembrane region" description="Helical" evidence="12">
    <location>
        <begin position="416"/>
        <end position="433"/>
    </location>
</feature>
<evidence type="ECO:0000256" key="2">
    <source>
        <dbReference type="ARBA" id="ARBA00007019"/>
    </source>
</evidence>
<evidence type="ECO:0000256" key="11">
    <source>
        <dbReference type="ARBA" id="ARBA00023136"/>
    </source>
</evidence>
<dbReference type="InterPro" id="IPR053952">
    <property type="entry name" value="K_trans_C"/>
</dbReference>
<dbReference type="InterPro" id="IPR053951">
    <property type="entry name" value="K_trans_N"/>
</dbReference>
<dbReference type="STRING" id="1121015.GCA_000420545_02450"/>
<dbReference type="eggNOG" id="COG3158">
    <property type="taxonomic scope" value="Bacteria"/>
</dbReference>
<evidence type="ECO:0000256" key="10">
    <source>
        <dbReference type="ARBA" id="ARBA00023065"/>
    </source>
</evidence>
<dbReference type="EMBL" id="AVCI01000006">
    <property type="protein sequence ID" value="KFN43100.1"/>
    <property type="molecule type" value="Genomic_DNA"/>
</dbReference>
<feature type="transmembrane region" description="Helical" evidence="12">
    <location>
        <begin position="390"/>
        <end position="410"/>
    </location>
</feature>
<feature type="transmembrane region" description="Helical" evidence="12">
    <location>
        <begin position="40"/>
        <end position="61"/>
    </location>
</feature>
<protein>
    <recommendedName>
        <fullName evidence="12">Probable potassium transport system protein Kup</fullName>
    </recommendedName>
</protein>
<dbReference type="Pfam" id="PF22776">
    <property type="entry name" value="K_trans_C"/>
    <property type="match status" value="1"/>
</dbReference>
<evidence type="ECO:0000256" key="1">
    <source>
        <dbReference type="ARBA" id="ARBA00004141"/>
    </source>
</evidence>
<keyword evidence="11 12" id="KW-0472">Membrane</keyword>
<dbReference type="AlphaFoldDB" id="A0A091BFE1"/>
<evidence type="ECO:0000259" key="13">
    <source>
        <dbReference type="Pfam" id="PF02705"/>
    </source>
</evidence>
<dbReference type="Proteomes" id="UP000029385">
    <property type="component" value="Unassembled WGS sequence"/>
</dbReference>
<feature type="transmembrane region" description="Helical" evidence="12">
    <location>
        <begin position="278"/>
        <end position="305"/>
    </location>
</feature>
<comment type="subcellular location">
    <subcellularLocation>
        <location evidence="12">Cell membrane</location>
        <topology evidence="12">Multi-pass membrane protein</topology>
    </subcellularLocation>
    <subcellularLocation>
        <location evidence="1">Membrane</location>
        <topology evidence="1">Multi-pass membrane protein</topology>
    </subcellularLocation>
</comment>
<dbReference type="PANTHER" id="PTHR30540">
    <property type="entry name" value="OSMOTIC STRESS POTASSIUM TRANSPORTER"/>
    <property type="match status" value="1"/>
</dbReference>
<feature type="transmembrane region" description="Helical" evidence="12">
    <location>
        <begin position="238"/>
        <end position="258"/>
    </location>
</feature>
<feature type="transmembrane region" description="Helical" evidence="12">
    <location>
        <begin position="326"/>
        <end position="350"/>
    </location>
</feature>
<reference evidence="15 16" key="1">
    <citation type="submission" date="2013-09" db="EMBL/GenBank/DDBJ databases">
        <title>Genome sequencing of Arenimonas oryziterrae.</title>
        <authorList>
            <person name="Chen F."/>
            <person name="Wang G."/>
        </authorList>
    </citation>
    <scope>NUCLEOTIDE SEQUENCE [LARGE SCALE GENOMIC DNA]</scope>
    <source>
        <strain evidence="15 16">YC6267</strain>
    </source>
</reference>
<accession>A0A091BFE1</accession>
<feature type="domain" description="K+ potassium transporter C-terminal" evidence="14">
    <location>
        <begin position="467"/>
        <end position="615"/>
    </location>
</feature>
<feature type="transmembrane region" description="Helical" evidence="12">
    <location>
        <begin position="162"/>
        <end position="182"/>
    </location>
</feature>
<evidence type="ECO:0000313" key="16">
    <source>
        <dbReference type="Proteomes" id="UP000029385"/>
    </source>
</evidence>
<comment type="similarity">
    <text evidence="2 12">Belongs to the HAK/KUP transporter (TC 2.A.72) family.</text>
</comment>
<evidence type="ECO:0000256" key="4">
    <source>
        <dbReference type="ARBA" id="ARBA00022475"/>
    </source>
</evidence>
<feature type="transmembrane region" description="Helical" evidence="12">
    <location>
        <begin position="91"/>
        <end position="112"/>
    </location>
</feature>
<evidence type="ECO:0000256" key="6">
    <source>
        <dbReference type="ARBA" id="ARBA00022692"/>
    </source>
</evidence>
<feature type="transmembrane region" description="Helical" evidence="12">
    <location>
        <begin position="356"/>
        <end position="378"/>
    </location>
</feature>
<evidence type="ECO:0000256" key="9">
    <source>
        <dbReference type="ARBA" id="ARBA00022989"/>
    </source>
</evidence>
<evidence type="ECO:0000259" key="14">
    <source>
        <dbReference type="Pfam" id="PF22776"/>
    </source>
</evidence>
<dbReference type="InterPro" id="IPR023051">
    <property type="entry name" value="Kup"/>
</dbReference>
<dbReference type="GO" id="GO:0015293">
    <property type="term" value="F:symporter activity"/>
    <property type="evidence" value="ECO:0007669"/>
    <property type="project" value="UniProtKB-UniRule"/>
</dbReference>
<keyword evidence="10 12" id="KW-0406">Ion transport</keyword>
<keyword evidence="6 12" id="KW-0812">Transmembrane</keyword>
<keyword evidence="8 12" id="KW-0630">Potassium</keyword>
<comment type="function">
    <text evidence="12">Transport of potassium into the cell. Likely operates as a K(+):H(+) symporter.</text>
</comment>
<evidence type="ECO:0000256" key="3">
    <source>
        <dbReference type="ARBA" id="ARBA00022448"/>
    </source>
</evidence>
<proteinExistence type="inferred from homology"/>
<dbReference type="PATRIC" id="fig|1121015.4.peg.1697"/>
<dbReference type="GO" id="GO:0005886">
    <property type="term" value="C:plasma membrane"/>
    <property type="evidence" value="ECO:0007669"/>
    <property type="project" value="UniProtKB-SubCell"/>
</dbReference>
<keyword evidence="3 12" id="KW-0813">Transport</keyword>
<comment type="caution">
    <text evidence="15">The sequence shown here is derived from an EMBL/GenBank/DDBJ whole genome shotgun (WGS) entry which is preliminary data.</text>
</comment>
<sequence length="615" mass="67308">MPLVLGAIGVVFGDIGTSPLYTLKEAFGHQYGLHPDEGNVLGVLSLVFWAMALIVTIKYVIVIMRADNRGEGGILALMAVVQRSLPIASPLAYTVGILGILGTALFFGDAVITPAISVLSAVEGLEVAAPRLHQYVVPVTLGVLLLLFLVQRKGTERVGRVFGPIMVLWFLCLAVLGAIQIAKNTDVLYALNPYYALEFFIHHGKAAWLALGAVVLAVTGGEALYADMGHFGRVPIRYAWMGFVMPALLLNYFGQGALVLAHPEAVHNPFFNLVPAPLLFPMIVLATLATVIASQAVISGAFSLARQAIQLGYLPRLKLIHTSDETIGQVYLPWVNRILLVAVMLLVVTFRSSTNLASAYGVSVTGAMLIDTLLLMILASSRWRWPSWAIAIGGIAYLIIDGALFSANAIKFFHGAWVPVVIGMVVFTIMRTWRRGRDLVREQVNRDSLRIEHFVQSVMTDPPARVSGTALFMTPSNEYMPPALLHNLKHNKVLHERNVLLSIETLSVPRAEELERVAYTDLGHGFSRLTLRFGYMEDPDVPKALKRWSIPGPAFDPMDTTFFASREALSAKADQGMALWRDKLFLVMSRNATPATEFFSIPGNRLVELGTQVVI</sequence>
<evidence type="ECO:0000256" key="5">
    <source>
        <dbReference type="ARBA" id="ARBA00022538"/>
    </source>
</evidence>
<keyword evidence="5 12" id="KW-0633">Potassium transport</keyword>
<gene>
    <name evidence="12" type="primary">kup</name>
    <name evidence="15" type="ORF">N789_11095</name>
</gene>
<feature type="domain" description="K+ potassium transporter integral membrane" evidence="13">
    <location>
        <begin position="4"/>
        <end position="456"/>
    </location>
</feature>
<dbReference type="GO" id="GO:0015079">
    <property type="term" value="F:potassium ion transmembrane transporter activity"/>
    <property type="evidence" value="ECO:0007669"/>
    <property type="project" value="UniProtKB-UniRule"/>
</dbReference>
<dbReference type="InterPro" id="IPR003855">
    <property type="entry name" value="K+_transporter"/>
</dbReference>
<keyword evidence="7 12" id="KW-0769">Symport</keyword>
<evidence type="ECO:0000256" key="7">
    <source>
        <dbReference type="ARBA" id="ARBA00022847"/>
    </source>
</evidence>
<comment type="catalytic activity">
    <reaction evidence="12">
        <text>K(+)(in) + H(+)(in) = K(+)(out) + H(+)(out)</text>
        <dbReference type="Rhea" id="RHEA:28490"/>
        <dbReference type="ChEBI" id="CHEBI:15378"/>
        <dbReference type="ChEBI" id="CHEBI:29103"/>
    </reaction>
</comment>
<organism evidence="15 16">
    <name type="scientific">Arenimonas oryziterrae DSM 21050 = YC6267</name>
    <dbReference type="NCBI Taxonomy" id="1121015"/>
    <lineage>
        <taxon>Bacteria</taxon>
        <taxon>Pseudomonadati</taxon>
        <taxon>Pseudomonadota</taxon>
        <taxon>Gammaproteobacteria</taxon>
        <taxon>Lysobacterales</taxon>
        <taxon>Lysobacteraceae</taxon>
        <taxon>Arenimonas</taxon>
    </lineage>
</organism>
<dbReference type="Pfam" id="PF02705">
    <property type="entry name" value="K_trans"/>
    <property type="match status" value="1"/>
</dbReference>
<name>A0A091BFE1_9GAMM</name>